<name>A0A6G8AXZ7_9LACO</name>
<dbReference type="RefSeq" id="WP_166009054.1">
    <property type="nucleotide sequence ID" value="NZ_CP049888.1"/>
</dbReference>
<dbReference type="InterPro" id="IPR010982">
    <property type="entry name" value="Lambda_DNA-bd_dom_sf"/>
</dbReference>
<dbReference type="Pfam" id="PF01381">
    <property type="entry name" value="HTH_3"/>
    <property type="match status" value="1"/>
</dbReference>
<sequence length="78" mass="8882">MNNKSLSVCLKKWRLSQKMGFVDASRKIGISQSTLFNYEDRLTTPSYRTAEKLGKVLNLSAVEIIEMSKFDMSMKASE</sequence>
<evidence type="ECO:0000259" key="1">
    <source>
        <dbReference type="PROSITE" id="PS50943"/>
    </source>
</evidence>
<keyword evidence="3" id="KW-1185">Reference proteome</keyword>
<evidence type="ECO:0000313" key="2">
    <source>
        <dbReference type="EMBL" id="QIL49938.1"/>
    </source>
</evidence>
<dbReference type="CDD" id="cd00093">
    <property type="entry name" value="HTH_XRE"/>
    <property type="match status" value="1"/>
</dbReference>
<reference evidence="2 3" key="1">
    <citation type="submission" date="2020-03" db="EMBL/GenBank/DDBJ databases">
        <title>Weissella sp. nov., isolated from Cybister lewisianus.</title>
        <authorList>
            <person name="Hyun D.-W."/>
            <person name="Bae J.-W."/>
        </authorList>
    </citation>
    <scope>NUCLEOTIDE SEQUENCE [LARGE SCALE GENOMIC DNA]</scope>
    <source>
        <strain evidence="2 3">HDW19</strain>
    </source>
</reference>
<dbReference type="Proteomes" id="UP000500741">
    <property type="component" value="Chromosome"/>
</dbReference>
<gene>
    <name evidence="2" type="ORF">G7084_00510</name>
</gene>
<proteinExistence type="predicted"/>
<dbReference type="SUPFAM" id="SSF47413">
    <property type="entry name" value="lambda repressor-like DNA-binding domains"/>
    <property type="match status" value="1"/>
</dbReference>
<dbReference type="KEGG" id="wco:G7084_00510"/>
<protein>
    <submittedName>
        <fullName evidence="2">Helix-turn-helix transcriptional regulator</fullName>
    </submittedName>
</protein>
<organism evidence="2 3">
    <name type="scientific">Weissella coleopterorum</name>
    <dbReference type="NCBI Taxonomy" id="2714949"/>
    <lineage>
        <taxon>Bacteria</taxon>
        <taxon>Bacillati</taxon>
        <taxon>Bacillota</taxon>
        <taxon>Bacilli</taxon>
        <taxon>Lactobacillales</taxon>
        <taxon>Lactobacillaceae</taxon>
        <taxon>Weissella</taxon>
    </lineage>
</organism>
<dbReference type="GO" id="GO:0003677">
    <property type="term" value="F:DNA binding"/>
    <property type="evidence" value="ECO:0007669"/>
    <property type="project" value="InterPro"/>
</dbReference>
<dbReference type="SMART" id="SM00530">
    <property type="entry name" value="HTH_XRE"/>
    <property type="match status" value="1"/>
</dbReference>
<evidence type="ECO:0000313" key="3">
    <source>
        <dbReference type="Proteomes" id="UP000500741"/>
    </source>
</evidence>
<dbReference type="PROSITE" id="PS50943">
    <property type="entry name" value="HTH_CROC1"/>
    <property type="match status" value="1"/>
</dbReference>
<dbReference type="InterPro" id="IPR001387">
    <property type="entry name" value="Cro/C1-type_HTH"/>
</dbReference>
<dbReference type="AlphaFoldDB" id="A0A6G8AXZ7"/>
<accession>A0A6G8AXZ7</accession>
<dbReference type="EMBL" id="CP049888">
    <property type="protein sequence ID" value="QIL49938.1"/>
    <property type="molecule type" value="Genomic_DNA"/>
</dbReference>
<dbReference type="Gene3D" id="1.10.260.40">
    <property type="entry name" value="lambda repressor-like DNA-binding domains"/>
    <property type="match status" value="1"/>
</dbReference>
<feature type="domain" description="HTH cro/C1-type" evidence="1">
    <location>
        <begin position="10"/>
        <end position="64"/>
    </location>
</feature>